<dbReference type="EMBL" id="JAFFZN010000002">
    <property type="protein sequence ID" value="MBO8184466.1"/>
    <property type="molecule type" value="Genomic_DNA"/>
</dbReference>
<protein>
    <submittedName>
        <fullName evidence="1">Cupin</fullName>
    </submittedName>
</protein>
<evidence type="ECO:0000313" key="2">
    <source>
        <dbReference type="Proteomes" id="UP001518976"/>
    </source>
</evidence>
<dbReference type="Gene3D" id="2.60.120.10">
    <property type="entry name" value="Jelly Rolls"/>
    <property type="match status" value="1"/>
</dbReference>
<dbReference type="InterPro" id="IPR014710">
    <property type="entry name" value="RmlC-like_jellyroll"/>
</dbReference>
<gene>
    <name evidence="1" type="ORF">JW592_03090</name>
</gene>
<dbReference type="Proteomes" id="UP001518976">
    <property type="component" value="Unassembled WGS sequence"/>
</dbReference>
<accession>A0ABS3WMX2</accession>
<reference evidence="1 2" key="1">
    <citation type="submission" date="2021-02" db="EMBL/GenBank/DDBJ databases">
        <title>Streptomyces spirodelae sp. nov., isolated from duckweed.</title>
        <authorList>
            <person name="Saimee Y."/>
            <person name="Duangmal K."/>
        </authorList>
    </citation>
    <scope>NUCLEOTIDE SEQUENCE [LARGE SCALE GENOMIC DNA]</scope>
    <source>
        <strain evidence="1 2">DW4-2</strain>
    </source>
</reference>
<evidence type="ECO:0000313" key="1">
    <source>
        <dbReference type="EMBL" id="MBO8184466.1"/>
    </source>
</evidence>
<comment type="caution">
    <text evidence="1">The sequence shown here is derived from an EMBL/GenBank/DDBJ whole genome shotgun (WGS) entry which is preliminary data.</text>
</comment>
<name>A0ABS3WMX2_9ACTN</name>
<dbReference type="RefSeq" id="WP_209263283.1">
    <property type="nucleotide sequence ID" value="NZ_JAFFZN010000002.1"/>
</dbReference>
<dbReference type="SUPFAM" id="SSF51182">
    <property type="entry name" value="RmlC-like cupins"/>
    <property type="match status" value="1"/>
</dbReference>
<keyword evidence="2" id="KW-1185">Reference proteome</keyword>
<dbReference type="InterPro" id="IPR011051">
    <property type="entry name" value="RmlC_Cupin_sf"/>
</dbReference>
<proteinExistence type="predicted"/>
<sequence length="130" mass="14713">MTAVDLFSSMFRLGPAGDVRAEERRMSPDLDGWTVMTLHVESDAEAHPESWEQHRDGEEVLCVLTGAVRIYFRAEDDPQDPDGELVARLTPGTAFVIPRGRWHRTTVEEPSDIMAFSRIAGTRMERRAGW</sequence>
<organism evidence="1 2">
    <name type="scientific">Streptomyces spirodelae</name>
    <dbReference type="NCBI Taxonomy" id="2812904"/>
    <lineage>
        <taxon>Bacteria</taxon>
        <taxon>Bacillati</taxon>
        <taxon>Actinomycetota</taxon>
        <taxon>Actinomycetes</taxon>
        <taxon>Kitasatosporales</taxon>
        <taxon>Streptomycetaceae</taxon>
        <taxon>Streptomyces</taxon>
    </lineage>
</organism>